<dbReference type="PANTHER" id="PTHR46211">
    <property type="entry name" value="GLYCEROPHOSPHORYL DIESTER PHOSPHODIESTERASE"/>
    <property type="match status" value="1"/>
</dbReference>
<organism evidence="3">
    <name type="scientific">freshwater metagenome</name>
    <dbReference type="NCBI Taxonomy" id="449393"/>
    <lineage>
        <taxon>unclassified sequences</taxon>
        <taxon>metagenomes</taxon>
        <taxon>ecological metagenomes</taxon>
    </lineage>
</organism>
<dbReference type="GO" id="GO:0008081">
    <property type="term" value="F:phosphoric diester hydrolase activity"/>
    <property type="evidence" value="ECO:0007669"/>
    <property type="project" value="InterPro"/>
</dbReference>
<dbReference type="PROSITE" id="PS51704">
    <property type="entry name" value="GP_PDE"/>
    <property type="match status" value="1"/>
</dbReference>
<sequence length="250" mass="28013">MALIVMVAPQSVIGSPYSVLLSVLIYGHRGASWNYPELTESAYLAAVAEGADGFECDLRLSRDEVPVLWHNPSMQEIARHSGLIAEMSYREISAIYPDVLTLDEFLDIALTHKKNVLLETKHPVISGNLIEEVIAKTLRDRKVRKNIDVSILSFSWSAIEKLGRIDPDISRTYLLSAHSLWMQARYSSADFLGPGIDRIRRDPAIVKKIHNYGKKVAVWTVDDGTDVEMCRDLGVDILITNKPAHARTFL</sequence>
<reference evidence="3" key="1">
    <citation type="submission" date="2020-05" db="EMBL/GenBank/DDBJ databases">
        <authorList>
            <person name="Chiriac C."/>
            <person name="Salcher M."/>
            <person name="Ghai R."/>
            <person name="Kavagutti S V."/>
        </authorList>
    </citation>
    <scope>NUCLEOTIDE SEQUENCE</scope>
</reference>
<proteinExistence type="predicted"/>
<dbReference type="SUPFAM" id="SSF51695">
    <property type="entry name" value="PLC-like phosphodiesterases"/>
    <property type="match status" value="1"/>
</dbReference>
<name>A0A6J6I277_9ZZZZ</name>
<evidence type="ECO:0000313" key="2">
    <source>
        <dbReference type="EMBL" id="CAB4536969.1"/>
    </source>
</evidence>
<feature type="domain" description="GP-PDE" evidence="1">
    <location>
        <begin position="23"/>
        <end position="250"/>
    </location>
</feature>
<dbReference type="AlphaFoldDB" id="A0A6J6I277"/>
<evidence type="ECO:0000313" key="3">
    <source>
        <dbReference type="EMBL" id="CAB4619670.1"/>
    </source>
</evidence>
<dbReference type="EMBL" id="CAEZSP010000005">
    <property type="protein sequence ID" value="CAB4536969.1"/>
    <property type="molecule type" value="Genomic_DNA"/>
</dbReference>
<dbReference type="PANTHER" id="PTHR46211:SF14">
    <property type="entry name" value="GLYCEROPHOSPHODIESTER PHOSPHODIESTERASE"/>
    <property type="match status" value="1"/>
</dbReference>
<protein>
    <submittedName>
        <fullName evidence="3">Unannotated protein</fullName>
    </submittedName>
</protein>
<dbReference type="InterPro" id="IPR030395">
    <property type="entry name" value="GP_PDE_dom"/>
</dbReference>
<gene>
    <name evidence="2" type="ORF">UFOPK1440_00213</name>
    <name evidence="3" type="ORF">UFOPK1946_00357</name>
</gene>
<dbReference type="EMBL" id="CAEZVG010000010">
    <property type="protein sequence ID" value="CAB4619670.1"/>
    <property type="molecule type" value="Genomic_DNA"/>
</dbReference>
<accession>A0A6J6I277</accession>
<evidence type="ECO:0000259" key="1">
    <source>
        <dbReference type="PROSITE" id="PS51704"/>
    </source>
</evidence>
<dbReference type="InterPro" id="IPR017946">
    <property type="entry name" value="PLC-like_Pdiesterase_TIM-brl"/>
</dbReference>
<dbReference type="GO" id="GO:0006629">
    <property type="term" value="P:lipid metabolic process"/>
    <property type="evidence" value="ECO:0007669"/>
    <property type="project" value="InterPro"/>
</dbReference>
<dbReference type="Pfam" id="PF03009">
    <property type="entry name" value="GDPD"/>
    <property type="match status" value="1"/>
</dbReference>
<dbReference type="Gene3D" id="3.20.20.190">
    <property type="entry name" value="Phosphatidylinositol (PI) phosphodiesterase"/>
    <property type="match status" value="1"/>
</dbReference>